<keyword evidence="2" id="KW-1133">Transmembrane helix</keyword>
<dbReference type="RefSeq" id="WP_088885835.1">
    <property type="nucleotide sequence ID" value="NZ_CP014855.1"/>
</dbReference>
<dbReference type="Pfam" id="PF04473">
    <property type="entry name" value="DUF553"/>
    <property type="match status" value="1"/>
</dbReference>
<dbReference type="InterPro" id="IPR007562">
    <property type="entry name" value="Transglutaminase-like_domain"/>
</dbReference>
<name>A0A2Z2MAD3_THEGO</name>
<evidence type="ECO:0000313" key="5">
    <source>
        <dbReference type="Proteomes" id="UP000250134"/>
    </source>
</evidence>
<sequence>MGSRVLKAISLILIGLVVFVGLDIAYNDGQLSRRYLPPQIFNLSKEADDAIRGKILGELTGDPIEEALEKHLNNRSEIQTVEYLTDELKGSNILESAWNILRWEDEHISYDFSRREPLMRPIPQIITSGRGICGDYTLLTLAILIQMNYTELYAMAITFNESDVGHLTAVIKYGGKFLVVDQHPPVMDLGSYYWYWSVYRLEYLNESPQHIKTATLYRITVENSKKIKVEKAGELEAGDFLKEDYSIRDLDLERVKTKLLSRFKRDYGLIEDPGLQKYGENEAVPPRYSRLYVFKATFPGYAEFYFPEGEDCFVQDLYEKLRNHEKLKDILPSSKAIWIDVTESKGSLVIGLYTATRLDIFQLLIKSLGLFNSQ</sequence>
<gene>
    <name evidence="4" type="ORF">A3K92_08420</name>
</gene>
<organism evidence="4 5">
    <name type="scientific">Thermococcus gorgonarius</name>
    <dbReference type="NCBI Taxonomy" id="71997"/>
    <lineage>
        <taxon>Archaea</taxon>
        <taxon>Methanobacteriati</taxon>
        <taxon>Methanobacteriota</taxon>
        <taxon>Thermococci</taxon>
        <taxon>Thermococcales</taxon>
        <taxon>Thermococcaceae</taxon>
        <taxon>Thermococcus</taxon>
    </lineage>
</organism>
<keyword evidence="5" id="KW-1185">Reference proteome</keyword>
<dbReference type="GeneID" id="33332572"/>
<reference evidence="4 5" key="1">
    <citation type="submission" date="2016-03" db="EMBL/GenBank/DDBJ databases">
        <title>Complete genome sequence of Thermococcus gorgonarius.</title>
        <authorList>
            <person name="Oger P.M."/>
        </authorList>
    </citation>
    <scope>NUCLEOTIDE SEQUENCE [LARGE SCALE GENOMIC DNA]</scope>
    <source>
        <strain evidence="4 5">W-12</strain>
    </source>
</reference>
<dbReference type="KEGG" id="tgg:A3K92_08420"/>
<proteinExistence type="inferred from homology"/>
<dbReference type="OrthoDB" id="86147at2157"/>
<dbReference type="EMBL" id="CP014855">
    <property type="protein sequence ID" value="ASJ01502.1"/>
    <property type="molecule type" value="Genomic_DNA"/>
</dbReference>
<dbReference type="AlphaFoldDB" id="A0A2Z2MAD3"/>
<evidence type="ECO:0000259" key="3">
    <source>
        <dbReference type="Pfam" id="PF04473"/>
    </source>
</evidence>
<keyword evidence="2" id="KW-0812">Transmembrane</keyword>
<keyword evidence="2" id="KW-0472">Membrane</keyword>
<feature type="domain" description="Transglutaminase-like" evidence="3">
    <location>
        <begin position="80"/>
        <end position="195"/>
    </location>
</feature>
<comment type="similarity">
    <text evidence="1">Belongs to the UPF0252 family.</text>
</comment>
<dbReference type="Proteomes" id="UP000250134">
    <property type="component" value="Chromosome"/>
</dbReference>
<evidence type="ECO:0000313" key="4">
    <source>
        <dbReference type="EMBL" id="ASJ01502.1"/>
    </source>
</evidence>
<feature type="transmembrane region" description="Helical" evidence="2">
    <location>
        <begin position="6"/>
        <end position="26"/>
    </location>
</feature>
<evidence type="ECO:0000256" key="2">
    <source>
        <dbReference type="SAM" id="Phobius"/>
    </source>
</evidence>
<protein>
    <recommendedName>
        <fullName evidence="3">Transglutaminase-like domain-containing protein</fullName>
    </recommendedName>
</protein>
<accession>A0A2Z2MAD3</accession>
<evidence type="ECO:0000256" key="1">
    <source>
        <dbReference type="ARBA" id="ARBA00007458"/>
    </source>
</evidence>